<dbReference type="RefSeq" id="WP_008617288.1">
    <property type="nucleotide sequence ID" value="NZ_JH376581.1"/>
</dbReference>
<keyword evidence="3 5" id="KW-0808">Transferase</keyword>
<dbReference type="PATRIC" id="fig|762968.3.peg.357"/>
<evidence type="ECO:0000256" key="3">
    <source>
        <dbReference type="ARBA" id="ARBA00022679"/>
    </source>
</evidence>
<reference evidence="5 6" key="1">
    <citation type="submission" date="2011-03" db="EMBL/GenBank/DDBJ databases">
        <authorList>
            <person name="Weinstock G."/>
            <person name="Sodergren E."/>
            <person name="Clifton S."/>
            <person name="Fulton L."/>
            <person name="Fulton B."/>
            <person name="Courtney L."/>
            <person name="Fronick C."/>
            <person name="Harrison M."/>
            <person name="Strong C."/>
            <person name="Farmer C."/>
            <person name="Delahaunty K."/>
            <person name="Markovic C."/>
            <person name="Hall O."/>
            <person name="Minx P."/>
            <person name="Tomlinson C."/>
            <person name="Mitreva M."/>
            <person name="Hou S."/>
            <person name="Chen J."/>
            <person name="Wollam A."/>
            <person name="Pepin K.H."/>
            <person name="Johnson M."/>
            <person name="Bhonagiri V."/>
            <person name="Zhang X."/>
            <person name="Suruliraj S."/>
            <person name="Warren W."/>
            <person name="Chinwalla A."/>
            <person name="Mardis E.R."/>
            <person name="Wilson R.K."/>
        </authorList>
    </citation>
    <scope>NUCLEOTIDE SEQUENCE [LARGE SCALE GENOMIC DNA]</scope>
    <source>
        <strain evidence="5 6">YIT 11840</strain>
    </source>
</reference>
<evidence type="ECO:0000256" key="1">
    <source>
        <dbReference type="ARBA" id="ARBA00006739"/>
    </source>
</evidence>
<dbReference type="AlphaFoldDB" id="G5SM25"/>
<dbReference type="PANTHER" id="PTHR43685">
    <property type="entry name" value="GLYCOSYLTRANSFERASE"/>
    <property type="match status" value="1"/>
</dbReference>
<dbReference type="GO" id="GO:0016757">
    <property type="term" value="F:glycosyltransferase activity"/>
    <property type="evidence" value="ECO:0007669"/>
    <property type="project" value="UniProtKB-KW"/>
</dbReference>
<accession>G5SM25</accession>
<dbReference type="STRING" id="762968.HMPREF9441_00397"/>
<dbReference type="SUPFAM" id="SSF53448">
    <property type="entry name" value="Nucleotide-diphospho-sugar transferases"/>
    <property type="match status" value="1"/>
</dbReference>
<gene>
    <name evidence="5" type="ORF">HMPREF9441_00397</name>
</gene>
<comment type="caution">
    <text evidence="5">The sequence shown here is derived from an EMBL/GenBank/DDBJ whole genome shotgun (WGS) entry which is preliminary data.</text>
</comment>
<sequence length="351" mass="40834">MPQPTISVILPAYNAERFLREAIDSILRQTYKDFELIILNDGSTDKTEEIALSYTDARIRYVKNRQNLKLIKTLNKGIELARGKYIARMDADDISLPNRFEEEVKFLEMHPDLSVVSCYPYNINMDGKFLGRSSYFCVTLPKACKFVSMFEPSICHPACMFRADAIRKYKYRNCNEFFHIEAYELWNRMFHTGAKGAMIPNFMLYYRDNESSVCHTHGNEASQNHLTLLINSLKKYVGLVAEKETAMCIMHKRCIGDLSNIDLAFNLLDESKKAFCHMENTVEIDCLHEIEAWINQRKLAILMTSGLVLKGNLRIKIILKSLKNISLLMNKHNIIYIKDRIIRMWNEKKSK</sequence>
<keyword evidence="2" id="KW-0328">Glycosyltransferase</keyword>
<name>G5SM25_9BACT</name>
<dbReference type="Proteomes" id="UP000003598">
    <property type="component" value="Unassembled WGS sequence"/>
</dbReference>
<keyword evidence="6" id="KW-1185">Reference proteome</keyword>
<dbReference type="GeneID" id="93556162"/>
<protein>
    <submittedName>
        <fullName evidence="5">Glycosyltransferase, group 2 family protein</fullName>
    </submittedName>
</protein>
<dbReference type="EMBL" id="AFFY01000005">
    <property type="protein sequence ID" value="EHH01583.1"/>
    <property type="molecule type" value="Genomic_DNA"/>
</dbReference>
<dbReference type="InterPro" id="IPR029044">
    <property type="entry name" value="Nucleotide-diphossugar_trans"/>
</dbReference>
<proteinExistence type="inferred from homology"/>
<feature type="domain" description="Glycosyltransferase 2-like" evidence="4">
    <location>
        <begin position="7"/>
        <end position="167"/>
    </location>
</feature>
<dbReference type="eggNOG" id="COG1215">
    <property type="taxonomic scope" value="Bacteria"/>
</dbReference>
<evidence type="ECO:0000313" key="5">
    <source>
        <dbReference type="EMBL" id="EHH01583.1"/>
    </source>
</evidence>
<dbReference type="Pfam" id="PF00535">
    <property type="entry name" value="Glycos_transf_2"/>
    <property type="match status" value="1"/>
</dbReference>
<evidence type="ECO:0000259" key="4">
    <source>
        <dbReference type="Pfam" id="PF00535"/>
    </source>
</evidence>
<evidence type="ECO:0000313" key="6">
    <source>
        <dbReference type="Proteomes" id="UP000003598"/>
    </source>
</evidence>
<dbReference type="PANTHER" id="PTHR43685:SF5">
    <property type="entry name" value="GLYCOSYLTRANSFERASE EPSE-RELATED"/>
    <property type="match status" value="1"/>
</dbReference>
<comment type="similarity">
    <text evidence="1">Belongs to the glycosyltransferase 2 family.</text>
</comment>
<dbReference type="InterPro" id="IPR050834">
    <property type="entry name" value="Glycosyltransf_2"/>
</dbReference>
<dbReference type="OrthoDB" id="9815829at2"/>
<organism evidence="5 6">
    <name type="scientific">Paraprevotella clara YIT 11840</name>
    <dbReference type="NCBI Taxonomy" id="762968"/>
    <lineage>
        <taxon>Bacteria</taxon>
        <taxon>Pseudomonadati</taxon>
        <taxon>Bacteroidota</taxon>
        <taxon>Bacteroidia</taxon>
        <taxon>Bacteroidales</taxon>
        <taxon>Prevotellaceae</taxon>
        <taxon>Paraprevotella</taxon>
    </lineage>
</organism>
<evidence type="ECO:0000256" key="2">
    <source>
        <dbReference type="ARBA" id="ARBA00022676"/>
    </source>
</evidence>
<dbReference type="Gene3D" id="3.90.550.10">
    <property type="entry name" value="Spore Coat Polysaccharide Biosynthesis Protein SpsA, Chain A"/>
    <property type="match status" value="1"/>
</dbReference>
<dbReference type="HOGENOM" id="CLU_025996_0_4_10"/>
<dbReference type="InterPro" id="IPR001173">
    <property type="entry name" value="Glyco_trans_2-like"/>
</dbReference>